<dbReference type="PROSITE" id="PS50943">
    <property type="entry name" value="HTH_CROC1"/>
    <property type="match status" value="1"/>
</dbReference>
<keyword evidence="8" id="KW-1185">Reference proteome</keyword>
<dbReference type="PROSITE" id="PS50932">
    <property type="entry name" value="HTH_LACI_2"/>
    <property type="match status" value="1"/>
</dbReference>
<evidence type="ECO:0000256" key="2">
    <source>
        <dbReference type="ARBA" id="ARBA00023125"/>
    </source>
</evidence>
<evidence type="ECO:0000313" key="7">
    <source>
        <dbReference type="EMBL" id="MST97024.1"/>
    </source>
</evidence>
<feature type="region of interest" description="Disordered" evidence="4">
    <location>
        <begin position="331"/>
        <end position="354"/>
    </location>
</feature>
<dbReference type="GO" id="GO:0000976">
    <property type="term" value="F:transcription cis-regulatory region binding"/>
    <property type="evidence" value="ECO:0007669"/>
    <property type="project" value="TreeGrafter"/>
</dbReference>
<dbReference type="Proteomes" id="UP000435649">
    <property type="component" value="Unassembled WGS sequence"/>
</dbReference>
<evidence type="ECO:0000259" key="5">
    <source>
        <dbReference type="PROSITE" id="PS50932"/>
    </source>
</evidence>
<dbReference type="Gene3D" id="3.40.50.2300">
    <property type="match status" value="2"/>
</dbReference>
<dbReference type="Pfam" id="PF00356">
    <property type="entry name" value="LacI"/>
    <property type="match status" value="1"/>
</dbReference>
<dbReference type="PANTHER" id="PTHR30146:SF109">
    <property type="entry name" value="HTH-TYPE TRANSCRIPTIONAL REGULATOR GALS"/>
    <property type="match status" value="1"/>
</dbReference>
<reference evidence="7 8" key="1">
    <citation type="submission" date="2019-08" db="EMBL/GenBank/DDBJ databases">
        <title>In-depth cultivation of the pig gut microbiome towards novel bacterial diversity and tailored functional studies.</title>
        <authorList>
            <person name="Wylensek D."/>
            <person name="Hitch T.C.A."/>
            <person name="Clavel T."/>
        </authorList>
    </citation>
    <scope>NUCLEOTIDE SEQUENCE [LARGE SCALE GENOMIC DNA]</scope>
    <source>
        <strain evidence="7 8">BBE-744-WT-12</strain>
    </source>
</reference>
<dbReference type="EMBL" id="VUNS01000007">
    <property type="protein sequence ID" value="MST97024.1"/>
    <property type="molecule type" value="Genomic_DNA"/>
</dbReference>
<feature type="domain" description="HTH lacI-type" evidence="5">
    <location>
        <begin position="3"/>
        <end position="41"/>
    </location>
</feature>
<feature type="domain" description="HTH cro/C1-type" evidence="6">
    <location>
        <begin position="3"/>
        <end position="48"/>
    </location>
</feature>
<dbReference type="InterPro" id="IPR000843">
    <property type="entry name" value="HTH_LacI"/>
</dbReference>
<evidence type="ECO:0000313" key="8">
    <source>
        <dbReference type="Proteomes" id="UP000435649"/>
    </source>
</evidence>
<dbReference type="SMART" id="SM00354">
    <property type="entry name" value="HTH_LACI"/>
    <property type="match status" value="1"/>
</dbReference>
<dbReference type="SUPFAM" id="SSF47413">
    <property type="entry name" value="lambda repressor-like DNA-binding domains"/>
    <property type="match status" value="1"/>
</dbReference>
<protein>
    <submittedName>
        <fullName evidence="7">LacI family transcriptional regulator</fullName>
    </submittedName>
</protein>
<evidence type="ECO:0000259" key="6">
    <source>
        <dbReference type="PROSITE" id="PS50943"/>
    </source>
</evidence>
<dbReference type="InterPro" id="IPR028082">
    <property type="entry name" value="Peripla_BP_I"/>
</dbReference>
<dbReference type="Gene3D" id="1.10.260.40">
    <property type="entry name" value="lambda repressor-like DNA-binding domains"/>
    <property type="match status" value="1"/>
</dbReference>
<keyword evidence="3" id="KW-0804">Transcription</keyword>
<gene>
    <name evidence="7" type="ORF">FYJ85_08195</name>
</gene>
<evidence type="ECO:0000256" key="3">
    <source>
        <dbReference type="ARBA" id="ARBA00023163"/>
    </source>
</evidence>
<accession>A0A844G254</accession>
<comment type="caution">
    <text evidence="7">The sequence shown here is derived from an EMBL/GenBank/DDBJ whole genome shotgun (WGS) entry which is preliminary data.</text>
</comment>
<dbReference type="GO" id="GO:0003700">
    <property type="term" value="F:DNA-binding transcription factor activity"/>
    <property type="evidence" value="ECO:0007669"/>
    <property type="project" value="TreeGrafter"/>
</dbReference>
<dbReference type="InterPro" id="IPR001387">
    <property type="entry name" value="Cro/C1-type_HTH"/>
</dbReference>
<keyword evidence="1" id="KW-0805">Transcription regulation</keyword>
<evidence type="ECO:0000256" key="4">
    <source>
        <dbReference type="SAM" id="MobiDB-lite"/>
    </source>
</evidence>
<name>A0A844G254_9BACT</name>
<organism evidence="7 8">
    <name type="scientific">Victivallis lenta</name>
    <dbReference type="NCBI Taxonomy" id="2606640"/>
    <lineage>
        <taxon>Bacteria</taxon>
        <taxon>Pseudomonadati</taxon>
        <taxon>Lentisphaerota</taxon>
        <taxon>Lentisphaeria</taxon>
        <taxon>Victivallales</taxon>
        <taxon>Victivallaceae</taxon>
        <taxon>Victivallis</taxon>
    </lineage>
</organism>
<dbReference type="CDD" id="cd01392">
    <property type="entry name" value="HTH_LacI"/>
    <property type="match status" value="1"/>
</dbReference>
<dbReference type="AlphaFoldDB" id="A0A844G254"/>
<keyword evidence="2" id="KW-0238">DNA-binding</keyword>
<proteinExistence type="predicted"/>
<sequence>MPMTIKAIAEASGVSAATVSRIINGTARVAPEKRERVLAVIGERREPIRRREKTSRGVNIGVLLLPEAHFDSFSMLDKLCELADSLPGKSILSLLSPNILPQVLESSFRRGELSGMLIAGHRIESEELRRVVERIPHVWLNSYWTAEAGKNILMGNEFAGRLAARYLNKCGCRNPAVLRLPALNPGCAAQCDGFLFEYFTLKQECLCIELPFPDPSDQLETVEEAVLESVMESKVLEQADGFFFPEERLTALYYRLHMKRGVPVRYPVVSCNHTPEYLRGFYPRPAGIDLGPRLLARLALNELFCAITGEDIQKNKITTIVTPVLVPGELRNTNPASGHDGSGVFREFSTRDNR</sequence>
<dbReference type="SUPFAM" id="SSF53822">
    <property type="entry name" value="Periplasmic binding protein-like I"/>
    <property type="match status" value="1"/>
</dbReference>
<evidence type="ECO:0000256" key="1">
    <source>
        <dbReference type="ARBA" id="ARBA00023015"/>
    </source>
</evidence>
<dbReference type="PANTHER" id="PTHR30146">
    <property type="entry name" value="LACI-RELATED TRANSCRIPTIONAL REPRESSOR"/>
    <property type="match status" value="1"/>
</dbReference>
<dbReference type="InterPro" id="IPR010982">
    <property type="entry name" value="Lambda_DNA-bd_dom_sf"/>
</dbReference>